<dbReference type="AlphaFoldDB" id="A0A0A9H9V6"/>
<proteinExistence type="predicted"/>
<protein>
    <submittedName>
        <fullName evidence="1">Uncharacterized protein</fullName>
    </submittedName>
</protein>
<dbReference type="EMBL" id="GBRH01163906">
    <property type="protein sequence ID" value="JAE33990.1"/>
    <property type="molecule type" value="Transcribed_RNA"/>
</dbReference>
<reference evidence="1" key="1">
    <citation type="submission" date="2014-09" db="EMBL/GenBank/DDBJ databases">
        <authorList>
            <person name="Magalhaes I.L.F."/>
            <person name="Oliveira U."/>
            <person name="Santos F.R."/>
            <person name="Vidigal T.H.D.A."/>
            <person name="Brescovit A.D."/>
            <person name="Santos A.J."/>
        </authorList>
    </citation>
    <scope>NUCLEOTIDE SEQUENCE</scope>
    <source>
        <tissue evidence="1">Shoot tissue taken approximately 20 cm above the soil surface</tissue>
    </source>
</reference>
<evidence type="ECO:0000313" key="1">
    <source>
        <dbReference type="EMBL" id="JAE33990.1"/>
    </source>
</evidence>
<sequence length="98" mass="11327">MKPADDAMDATHAPAPQHQTDESYIAIRSYLPCHDLHLDWGSRSIYREAGWVGAGILGRGKDRHERERRKRTKRWFKIYLLCHTASSMDMLCGRADRS</sequence>
<name>A0A0A9H9V6_ARUDO</name>
<accession>A0A0A9H9V6</accession>
<reference evidence="1" key="2">
    <citation type="journal article" date="2015" name="Data Brief">
        <title>Shoot transcriptome of the giant reed, Arundo donax.</title>
        <authorList>
            <person name="Barrero R.A."/>
            <person name="Guerrero F.D."/>
            <person name="Moolhuijzen P."/>
            <person name="Goolsby J.A."/>
            <person name="Tidwell J."/>
            <person name="Bellgard S.E."/>
            <person name="Bellgard M.I."/>
        </authorList>
    </citation>
    <scope>NUCLEOTIDE SEQUENCE</scope>
    <source>
        <tissue evidence="1">Shoot tissue taken approximately 20 cm above the soil surface</tissue>
    </source>
</reference>
<organism evidence="1">
    <name type="scientific">Arundo donax</name>
    <name type="common">Giant reed</name>
    <name type="synonym">Donax arundinaceus</name>
    <dbReference type="NCBI Taxonomy" id="35708"/>
    <lineage>
        <taxon>Eukaryota</taxon>
        <taxon>Viridiplantae</taxon>
        <taxon>Streptophyta</taxon>
        <taxon>Embryophyta</taxon>
        <taxon>Tracheophyta</taxon>
        <taxon>Spermatophyta</taxon>
        <taxon>Magnoliopsida</taxon>
        <taxon>Liliopsida</taxon>
        <taxon>Poales</taxon>
        <taxon>Poaceae</taxon>
        <taxon>PACMAD clade</taxon>
        <taxon>Arundinoideae</taxon>
        <taxon>Arundineae</taxon>
        <taxon>Arundo</taxon>
    </lineage>
</organism>